<sequence length="54" mass="5406">MTTSPQGISGLRPEIPRARAGFLAVAAPGLPAADVRGFSGKVRGTAGGFPGEVR</sequence>
<dbReference type="EMBL" id="JBHSRF010000023">
    <property type="protein sequence ID" value="MFC6082988.1"/>
    <property type="molecule type" value="Genomic_DNA"/>
</dbReference>
<dbReference type="Proteomes" id="UP001596137">
    <property type="component" value="Unassembled WGS sequence"/>
</dbReference>
<comment type="caution">
    <text evidence="1">The sequence shown here is derived from an EMBL/GenBank/DDBJ whole genome shotgun (WGS) entry which is preliminary data.</text>
</comment>
<evidence type="ECO:0000313" key="1">
    <source>
        <dbReference type="EMBL" id="MFC6082988.1"/>
    </source>
</evidence>
<protein>
    <submittedName>
        <fullName evidence="1">Uncharacterized protein</fullName>
    </submittedName>
</protein>
<keyword evidence="2" id="KW-1185">Reference proteome</keyword>
<reference evidence="2" key="1">
    <citation type="journal article" date="2019" name="Int. J. Syst. Evol. Microbiol.">
        <title>The Global Catalogue of Microorganisms (GCM) 10K type strain sequencing project: providing services to taxonomists for standard genome sequencing and annotation.</title>
        <authorList>
            <consortium name="The Broad Institute Genomics Platform"/>
            <consortium name="The Broad Institute Genome Sequencing Center for Infectious Disease"/>
            <person name="Wu L."/>
            <person name="Ma J."/>
        </authorList>
    </citation>
    <scope>NUCLEOTIDE SEQUENCE [LARGE SCALE GENOMIC DNA]</scope>
    <source>
        <strain evidence="2">JCM 30346</strain>
    </source>
</reference>
<proteinExistence type="predicted"/>
<gene>
    <name evidence="1" type="ORF">ACFP1K_17585</name>
</gene>
<evidence type="ECO:0000313" key="2">
    <source>
        <dbReference type="Proteomes" id="UP001596137"/>
    </source>
</evidence>
<dbReference type="RefSeq" id="WP_380754156.1">
    <property type="nucleotide sequence ID" value="NZ_JBHSRF010000023.1"/>
</dbReference>
<accession>A0ABW1NJ40</accession>
<organism evidence="1 2">
    <name type="scientific">Sphaerisporangium aureirubrum</name>
    <dbReference type="NCBI Taxonomy" id="1544736"/>
    <lineage>
        <taxon>Bacteria</taxon>
        <taxon>Bacillati</taxon>
        <taxon>Actinomycetota</taxon>
        <taxon>Actinomycetes</taxon>
        <taxon>Streptosporangiales</taxon>
        <taxon>Streptosporangiaceae</taxon>
        <taxon>Sphaerisporangium</taxon>
    </lineage>
</organism>
<name>A0ABW1NJ40_9ACTN</name>